<dbReference type="PANTHER" id="PTHR43747:SF4">
    <property type="entry name" value="FLAVIN-DEPENDENT TRYPTOPHAN HALOGENASE"/>
    <property type="match status" value="1"/>
</dbReference>
<dbReference type="InterPro" id="IPR006905">
    <property type="entry name" value="Flavin_halogenase"/>
</dbReference>
<dbReference type="InterPro" id="IPR033856">
    <property type="entry name" value="Trp_halogen"/>
</dbReference>
<keyword evidence="2" id="KW-1185">Reference proteome</keyword>
<dbReference type="SUPFAM" id="SSF51905">
    <property type="entry name" value="FAD/NAD(P)-binding domain"/>
    <property type="match status" value="1"/>
</dbReference>
<dbReference type="Pfam" id="PF04820">
    <property type="entry name" value="Trp_halogenase"/>
    <property type="match status" value="1"/>
</dbReference>
<dbReference type="OrthoDB" id="18871at10239"/>
<dbReference type="GeneID" id="26516591"/>
<dbReference type="KEGG" id="vg:26516591"/>
<accession>A0A0C5AIN6</accession>
<dbReference type="SMR" id="A0A0C5AIN6"/>
<gene>
    <name evidence="1" type="ORF">PTIM40_46</name>
</gene>
<proteinExistence type="predicted"/>
<dbReference type="Gene3D" id="3.50.50.60">
    <property type="entry name" value="FAD/NAD(P)-binding domain"/>
    <property type="match status" value="1"/>
</dbReference>
<dbReference type="PIRSF" id="PIRSF011396">
    <property type="entry name" value="Trp_halogenase"/>
    <property type="match status" value="1"/>
</dbReference>
<sequence>MKIYIIGGGSSGWMTATTMLTKFPDADITVVESPSKPPVGVGESTTQYFRIWADYVGLKDEDWMVACDATYKISVRFSNFHDVDDTPWQYPFGAPNINLAHPDVWFWNQYKRGWSNDKFARDYWIAAECAEHNLLPIKDPNFKIKKNTGFHFDAVKFAEWLRDNKCQSVKRIIGTVDDFERVGDDIKYLWIDEKQHEADLYFDCTGFTSLLNKSEWLDYSDWLPNDTAWVTRLEYKDKQEELKSYTQCTALSSGWVWTVPTFARIGTGYVFSSKYQDHQSALKEFASFLKYDTEEFRKIHFKTGRKKEIWCGNVVSIGLSAGFIEPLESNGLLSVHEFLLKFCRMWKPRTTQMMRDTYNKAVAFAFDGFASFVALHYALTQRQDSDYWKAVSQIRYPDESMIEAAKITMMEESHNFASKLDWRNAAGDSLFCVMAGHGWNPFTDVIESEILFHGGIPEDSHLNSWTHKWNHARLGVNPLDYYNRTLYAV</sequence>
<dbReference type="Proteomes" id="UP000032135">
    <property type="component" value="Segment"/>
</dbReference>
<evidence type="ECO:0000313" key="2">
    <source>
        <dbReference type="Proteomes" id="UP000032135"/>
    </source>
</evidence>
<dbReference type="PANTHER" id="PTHR43747">
    <property type="entry name" value="FAD-BINDING PROTEIN"/>
    <property type="match status" value="1"/>
</dbReference>
<reference evidence="1 2" key="1">
    <citation type="submission" date="2014-11" db="EMBL/GenBank/DDBJ databases">
        <authorList>
            <person name="Fedida A."/>
            <person name="Lindell D."/>
        </authorList>
    </citation>
    <scope>NUCLEOTIDE SEQUENCE [LARGE SCALE GENOMIC DNA]</scope>
</reference>
<dbReference type="GO" id="GO:0004497">
    <property type="term" value="F:monooxygenase activity"/>
    <property type="evidence" value="ECO:0007669"/>
    <property type="project" value="InterPro"/>
</dbReference>
<dbReference type="InterPro" id="IPR050816">
    <property type="entry name" value="Flavin-dep_Halogenase_NPB"/>
</dbReference>
<name>A0A0C5AIN6_9CAUD</name>
<dbReference type="EMBL" id="KP211958">
    <property type="protein sequence ID" value="AJK27473.1"/>
    <property type="molecule type" value="Genomic_DNA"/>
</dbReference>
<organism evidence="1 2">
    <name type="scientific">Cyanophage P-TIM40</name>
    <dbReference type="NCBI Taxonomy" id="1589733"/>
    <lineage>
        <taxon>Viruses</taxon>
        <taxon>Duplodnaviria</taxon>
        <taxon>Heunggongvirae</taxon>
        <taxon>Uroviricota</taxon>
        <taxon>Caudoviricetes</taxon>
        <taxon>Pantevenvirales</taxon>
        <taxon>Kyanoviridae</taxon>
        <taxon>Libanvirus</taxon>
        <taxon>Libanvirus ptim40</taxon>
    </lineage>
</organism>
<dbReference type="InterPro" id="IPR036188">
    <property type="entry name" value="FAD/NAD-bd_sf"/>
</dbReference>
<protein>
    <submittedName>
        <fullName evidence="1">Tryptophan halogenase</fullName>
    </submittedName>
</protein>
<dbReference type="RefSeq" id="YP_009188121.1">
    <property type="nucleotide sequence ID" value="NC_028663.1"/>
</dbReference>
<evidence type="ECO:0000313" key="1">
    <source>
        <dbReference type="EMBL" id="AJK27473.1"/>
    </source>
</evidence>